<proteinExistence type="inferred from homology"/>
<evidence type="ECO:0000313" key="2">
    <source>
        <dbReference type="EMBL" id="TFW71888.1"/>
    </source>
</evidence>
<comment type="caution">
    <text evidence="2">The sequence shown here is derived from an EMBL/GenBank/DDBJ whole genome shotgun (WGS) entry which is preliminary data.</text>
</comment>
<dbReference type="AlphaFoldDB" id="A0A4Y9VSY1"/>
<dbReference type="RefSeq" id="WP_135277685.1">
    <property type="nucleotide sequence ID" value="NZ_PQVH01000008.1"/>
</dbReference>
<accession>A0A4Y9VSY1</accession>
<evidence type="ECO:0000313" key="3">
    <source>
        <dbReference type="Proteomes" id="UP000297706"/>
    </source>
</evidence>
<gene>
    <name evidence="2" type="ORF">C3Y98_07355</name>
</gene>
<dbReference type="OrthoDB" id="8592530at2"/>
<dbReference type="EMBL" id="PQVH01000008">
    <property type="protein sequence ID" value="TFW71888.1"/>
    <property type="molecule type" value="Genomic_DNA"/>
</dbReference>
<dbReference type="InterPro" id="IPR016772">
    <property type="entry name" value="UCP020408"/>
</dbReference>
<keyword evidence="3" id="KW-1185">Reference proteome</keyword>
<name>A0A4Y9VSY1_9PROT</name>
<evidence type="ECO:0000256" key="1">
    <source>
        <dbReference type="ARBA" id="ARBA00007189"/>
    </source>
</evidence>
<dbReference type="Proteomes" id="UP000297706">
    <property type="component" value="Unassembled WGS sequence"/>
</dbReference>
<reference evidence="2 3" key="1">
    <citation type="submission" date="2018-02" db="EMBL/GenBank/DDBJ databases">
        <title>A novel lanthanide dependent methylotroph, Methylotenera sp. La3113.</title>
        <authorList>
            <person name="Lv H."/>
            <person name="Tani A."/>
        </authorList>
    </citation>
    <scope>NUCLEOTIDE SEQUENCE [LARGE SCALE GENOMIC DNA]</scope>
    <source>
        <strain evidence="2 3">La3113</strain>
    </source>
</reference>
<comment type="similarity">
    <text evidence="1">Belongs to the UPF0751 family.</text>
</comment>
<sequence>MSSVLIVGGDQVDGIKEVFGNYGIDNIHHWSGRNGGDSNKVIPQNTKLIVLVTKWVNHSITHKVKNYASKRGIKILYIPSGSKERMFDIIKKDELRPTIESAFNQKKWWPLNA</sequence>
<protein>
    <recommendedName>
        <fullName evidence="4">DUF2325 domain-containing protein</fullName>
    </recommendedName>
</protein>
<evidence type="ECO:0008006" key="4">
    <source>
        <dbReference type="Google" id="ProtNLM"/>
    </source>
</evidence>
<dbReference type="Pfam" id="PF10087">
    <property type="entry name" value="DUF2325"/>
    <property type="match status" value="1"/>
</dbReference>
<organism evidence="2 3">
    <name type="scientific">Methylotenera oryzisoli</name>
    <dbReference type="NCBI Taxonomy" id="2080758"/>
    <lineage>
        <taxon>Bacteria</taxon>
        <taxon>Pseudomonadati</taxon>
        <taxon>Pseudomonadota</taxon>
        <taxon>Betaproteobacteria</taxon>
        <taxon>Nitrosomonadales</taxon>
        <taxon>Methylophilaceae</taxon>
        <taxon>Methylotenera</taxon>
    </lineage>
</organism>